<proteinExistence type="predicted"/>
<dbReference type="Proteomes" id="UP001221597">
    <property type="component" value="Chromosome"/>
</dbReference>
<feature type="transmembrane region" description="Helical" evidence="1">
    <location>
        <begin position="12"/>
        <end position="30"/>
    </location>
</feature>
<accession>A0ABY8J608</accession>
<reference evidence="2 3" key="1">
    <citation type="submission" date="2023-04" db="EMBL/GenBank/DDBJ databases">
        <title>Genome sequence of Halobacillus naozhouensis KACC 21980.</title>
        <authorList>
            <person name="Kim S."/>
            <person name="Heo J."/>
            <person name="Kwon S.-W."/>
        </authorList>
    </citation>
    <scope>NUCLEOTIDE SEQUENCE [LARGE SCALE GENOMIC DNA]</scope>
    <source>
        <strain evidence="2 3">KCTC 13234</strain>
    </source>
</reference>
<keyword evidence="1" id="KW-1133">Transmembrane helix</keyword>
<dbReference type="RefSeq" id="WP_283078159.1">
    <property type="nucleotide sequence ID" value="NZ_CP121671.1"/>
</dbReference>
<sequence length="256" mass="30454">MNKRGIINLYKINKISEVILFSCSVVLINILLSEKLYWWVLVVAIIILTLEIFIKHKEYNPIIKQATKREQKIKQIENHGITNQYFMNNNESKSVRNSETAKAIDKSNEMHLIAETGKSYLDIPTDRHWKNIKEKLDEGIHFRVLLINPYCDNKSIRNEMNNVEGADRKLDIENIIKLMKRYENLEIKFTDQVYCSLFFTDKYMIYDPYHLGKIADRIENNFIAIEFNCDNRNYNILKSHFNNCWKYALSFKEVIK</sequence>
<feature type="transmembrane region" description="Helical" evidence="1">
    <location>
        <begin position="36"/>
        <end position="54"/>
    </location>
</feature>
<keyword evidence="3" id="KW-1185">Reference proteome</keyword>
<evidence type="ECO:0000313" key="3">
    <source>
        <dbReference type="Proteomes" id="UP001221597"/>
    </source>
</evidence>
<gene>
    <name evidence="2" type="ORF">P9989_07530</name>
</gene>
<protein>
    <submittedName>
        <fullName evidence="2">Uncharacterized protein</fullName>
    </submittedName>
</protein>
<keyword evidence="1" id="KW-0472">Membrane</keyword>
<dbReference type="EMBL" id="CP121671">
    <property type="protein sequence ID" value="WFT76205.1"/>
    <property type="molecule type" value="Genomic_DNA"/>
</dbReference>
<organism evidence="2 3">
    <name type="scientific">Halobacillus naozhouensis</name>
    <dbReference type="NCBI Taxonomy" id="554880"/>
    <lineage>
        <taxon>Bacteria</taxon>
        <taxon>Bacillati</taxon>
        <taxon>Bacillota</taxon>
        <taxon>Bacilli</taxon>
        <taxon>Bacillales</taxon>
        <taxon>Bacillaceae</taxon>
        <taxon>Halobacillus</taxon>
    </lineage>
</organism>
<evidence type="ECO:0000256" key="1">
    <source>
        <dbReference type="SAM" id="Phobius"/>
    </source>
</evidence>
<name>A0ABY8J608_9BACI</name>
<evidence type="ECO:0000313" key="2">
    <source>
        <dbReference type="EMBL" id="WFT76205.1"/>
    </source>
</evidence>
<keyword evidence="1" id="KW-0812">Transmembrane</keyword>